<organism evidence="4 5">
    <name type="scientific">Amycolatopsis samaneae</name>
    <dbReference type="NCBI Taxonomy" id="664691"/>
    <lineage>
        <taxon>Bacteria</taxon>
        <taxon>Bacillati</taxon>
        <taxon>Actinomycetota</taxon>
        <taxon>Actinomycetes</taxon>
        <taxon>Pseudonocardiales</taxon>
        <taxon>Pseudonocardiaceae</taxon>
        <taxon>Amycolatopsis</taxon>
    </lineage>
</organism>
<dbReference type="RefSeq" id="WP_345408769.1">
    <property type="nucleotide sequence ID" value="NZ_BAABHG010000031.1"/>
</dbReference>
<dbReference type="InterPro" id="IPR003819">
    <property type="entry name" value="TauD/TfdA-like"/>
</dbReference>
<proteinExistence type="predicted"/>
<dbReference type="EMBL" id="JBHUKU010000012">
    <property type="protein sequence ID" value="MFD2461332.1"/>
    <property type="molecule type" value="Genomic_DNA"/>
</dbReference>
<keyword evidence="5" id="KW-1185">Reference proteome</keyword>
<evidence type="ECO:0000256" key="2">
    <source>
        <dbReference type="ARBA" id="ARBA00023004"/>
    </source>
</evidence>
<evidence type="ECO:0000256" key="1">
    <source>
        <dbReference type="ARBA" id="ARBA00023002"/>
    </source>
</evidence>
<keyword evidence="4" id="KW-0223">Dioxygenase</keyword>
<dbReference type="Proteomes" id="UP001597419">
    <property type="component" value="Unassembled WGS sequence"/>
</dbReference>
<evidence type="ECO:0000313" key="4">
    <source>
        <dbReference type="EMBL" id="MFD2461332.1"/>
    </source>
</evidence>
<gene>
    <name evidence="4" type="ORF">ACFSYJ_22200</name>
</gene>
<sequence>MSQPWRAEAVFTESNTACKGEIAVIADRARVPASLASILAETELDMNGHVWARHHIDTARSAIRAGGDAFVAALARRMQGHGWAIAALPPTLPEPQLRCAAAGVLAAFGIPFFSIDGGNGLWLDGLSSPKRHAEAFGGLGAQAPHIDAPNVTSPPDYTALLMMRPDPADGGTSVLANLRAAVAELDDAERDLLRQKVFFEGRADGLHGVGDPLLPFPVLESLAGTGWIRWAGTMVTDPRNEPYFPVLQRFAEAIDAAAVRVRLRRGELLVVDQRRAAHGRDALGPQESVEPGHRRLLCQAKVRIEVTAPVQQALLRLGSVA</sequence>
<accession>A0ABW5GKF0</accession>
<evidence type="ECO:0000313" key="5">
    <source>
        <dbReference type="Proteomes" id="UP001597419"/>
    </source>
</evidence>
<dbReference type="SUPFAM" id="SSF51197">
    <property type="entry name" value="Clavaminate synthase-like"/>
    <property type="match status" value="1"/>
</dbReference>
<reference evidence="5" key="1">
    <citation type="journal article" date="2019" name="Int. J. Syst. Evol. Microbiol.">
        <title>The Global Catalogue of Microorganisms (GCM) 10K type strain sequencing project: providing services to taxonomists for standard genome sequencing and annotation.</title>
        <authorList>
            <consortium name="The Broad Institute Genomics Platform"/>
            <consortium name="The Broad Institute Genome Sequencing Center for Infectious Disease"/>
            <person name="Wu L."/>
            <person name="Ma J."/>
        </authorList>
    </citation>
    <scope>NUCLEOTIDE SEQUENCE [LARGE SCALE GENOMIC DNA]</scope>
    <source>
        <strain evidence="5">CGMCC 4.7643</strain>
    </source>
</reference>
<comment type="caution">
    <text evidence="4">The sequence shown here is derived from an EMBL/GenBank/DDBJ whole genome shotgun (WGS) entry which is preliminary data.</text>
</comment>
<dbReference type="Pfam" id="PF02668">
    <property type="entry name" value="TauD"/>
    <property type="match status" value="1"/>
</dbReference>
<feature type="domain" description="TauD/TfdA-like" evidence="3">
    <location>
        <begin position="135"/>
        <end position="194"/>
    </location>
</feature>
<dbReference type="GO" id="GO:0051213">
    <property type="term" value="F:dioxygenase activity"/>
    <property type="evidence" value="ECO:0007669"/>
    <property type="project" value="UniProtKB-KW"/>
</dbReference>
<dbReference type="Gene3D" id="3.60.130.10">
    <property type="entry name" value="Clavaminate synthase-like"/>
    <property type="match status" value="1"/>
</dbReference>
<keyword evidence="1" id="KW-0560">Oxidoreductase</keyword>
<evidence type="ECO:0000259" key="3">
    <source>
        <dbReference type="Pfam" id="PF02668"/>
    </source>
</evidence>
<dbReference type="InterPro" id="IPR042098">
    <property type="entry name" value="TauD-like_sf"/>
</dbReference>
<name>A0ABW5GKF0_9PSEU</name>
<protein>
    <submittedName>
        <fullName evidence="4">TauD/TfdA family dioxygenase</fullName>
    </submittedName>
</protein>
<keyword evidence="2" id="KW-0408">Iron</keyword>